<sequence>MRLLRLTLSICFTLQYLFAELVLGENDCIKQNIIVYNKYPYVHKYLKDTIDCQEYCFKDLHCYLFDYGIDTKFCRLFNVRVDKLSFRDRPNSVTGPKICDDTISVSIHSKGKEILISENYHREELTITKCRYLCLNDISCKAWTHFDDQCYLYSYPLYIDDLWEQGPNTPIFYGVNTKYIGVFHDYGEKQSLQNDACILDLHPEKSSRVGVCNEDGWIQILQNKKLSQIQIHNNRSLEGQITCSKNYIIAVDAIAKVEKYYYFDLSRFMSFKCNGHTTCKIPASQNFEVELNYTCEPLQIKRFISDPQSFKNILDFGLRQLNITATDTNQNILSASYSTVGNNKGKLVFSGFSGSKTLDIFDKLKSISENDSRVYDEIKKGFEFIMHNFEEFNLSLSPRCKYENTLGYSISYLDNPSFRFDHLDIEDIHCRDLLNISLCKFRYPREKGVQGLKSSFGECNEPFATRSTMEKFEDSQCTYQLPQLEWRTLMTGHSNSTLFQVKSSLKKELWRYLDSNGNYVFKIEIGISYINKDLQKTKFNLSLVWKQGNDIYGQRNGTKIFWNELFFFFKGSKYWKAFTGLSSEKEQISFGEIFYLNDISQYSDEEIVFTLYGNYYPNKQNTWTSIFTSILTSIPSSNTSITQTEATTLNISSSVRPTIMSTEKKETTTITSTVVSTTSSSGDPVSTVTPTERTCTQYEPWSECSVSCGISGIKRRILQCGSDLKIESEECSAEVCTEGKLVPMLAGLGLLHLINNSC</sequence>
<dbReference type="SUPFAM" id="SSF82895">
    <property type="entry name" value="TSP-1 type 1 repeat"/>
    <property type="match status" value="1"/>
</dbReference>
<reference evidence="1" key="1">
    <citation type="submission" date="2021-02" db="EMBL/GenBank/DDBJ databases">
        <authorList>
            <person name="Bekaert M."/>
        </authorList>
    </citation>
    <scope>NUCLEOTIDE SEQUENCE</scope>
    <source>
        <strain evidence="1">IoA-00</strain>
    </source>
</reference>
<protein>
    <submittedName>
        <fullName evidence="1">(salmon louse) hypothetical protein</fullName>
    </submittedName>
</protein>
<dbReference type="InterPro" id="IPR000884">
    <property type="entry name" value="TSP1_rpt"/>
</dbReference>
<dbReference type="PROSITE" id="PS50092">
    <property type="entry name" value="TSP1"/>
    <property type="match status" value="1"/>
</dbReference>
<dbReference type="OrthoDB" id="331933at2759"/>
<dbReference type="AlphaFoldDB" id="A0A7R8D6A1"/>
<gene>
    <name evidence="1" type="ORF">LSAA_14834</name>
</gene>
<dbReference type="EMBL" id="HG994588">
    <property type="protein sequence ID" value="CAF3041651.1"/>
    <property type="molecule type" value="Genomic_DNA"/>
</dbReference>
<dbReference type="SUPFAM" id="SSF57414">
    <property type="entry name" value="Hairpin loop containing domain-like"/>
    <property type="match status" value="1"/>
</dbReference>
<evidence type="ECO:0000313" key="2">
    <source>
        <dbReference type="Proteomes" id="UP000675881"/>
    </source>
</evidence>
<accession>A0A7R8D6A1</accession>
<dbReference type="Gene3D" id="3.50.4.10">
    <property type="entry name" value="Hepatocyte Growth Factor"/>
    <property type="match status" value="1"/>
</dbReference>
<dbReference type="Gene3D" id="2.20.100.10">
    <property type="entry name" value="Thrombospondin type-1 (TSP1) repeat"/>
    <property type="match status" value="1"/>
</dbReference>
<proteinExistence type="predicted"/>
<dbReference type="InterPro" id="IPR036383">
    <property type="entry name" value="TSP1_rpt_sf"/>
</dbReference>
<dbReference type="Proteomes" id="UP000675881">
    <property type="component" value="Chromosome 9"/>
</dbReference>
<name>A0A7R8D6A1_LEPSM</name>
<dbReference type="Pfam" id="PF19030">
    <property type="entry name" value="TSP1_ADAMTS"/>
    <property type="match status" value="1"/>
</dbReference>
<organism evidence="1 2">
    <name type="scientific">Lepeophtheirus salmonis</name>
    <name type="common">Salmon louse</name>
    <name type="synonym">Caligus salmonis</name>
    <dbReference type="NCBI Taxonomy" id="72036"/>
    <lineage>
        <taxon>Eukaryota</taxon>
        <taxon>Metazoa</taxon>
        <taxon>Ecdysozoa</taxon>
        <taxon>Arthropoda</taxon>
        <taxon>Crustacea</taxon>
        <taxon>Multicrustacea</taxon>
        <taxon>Hexanauplia</taxon>
        <taxon>Copepoda</taxon>
        <taxon>Siphonostomatoida</taxon>
        <taxon>Caligidae</taxon>
        <taxon>Lepeophtheirus</taxon>
    </lineage>
</organism>
<evidence type="ECO:0000313" key="1">
    <source>
        <dbReference type="EMBL" id="CAF3041651.1"/>
    </source>
</evidence>
<keyword evidence="2" id="KW-1185">Reference proteome</keyword>
<dbReference type="SMART" id="SM00209">
    <property type="entry name" value="TSP1"/>
    <property type="match status" value="1"/>
</dbReference>